<dbReference type="AlphaFoldDB" id="A0A7J6HFY5"/>
<dbReference type="GO" id="GO:0005811">
    <property type="term" value="C:lipid droplet"/>
    <property type="evidence" value="ECO:0007669"/>
    <property type="project" value="InterPro"/>
</dbReference>
<dbReference type="EMBL" id="JAATIP010000011">
    <property type="protein sequence ID" value="KAF4394184.1"/>
    <property type="molecule type" value="Genomic_DNA"/>
</dbReference>
<evidence type="ECO:0000313" key="1">
    <source>
        <dbReference type="EMBL" id="KAF4394184.1"/>
    </source>
</evidence>
<comment type="caution">
    <text evidence="1">The sequence shown here is derived from an EMBL/GenBank/DDBJ whole genome shotgun (WGS) entry which is preliminary data.</text>
</comment>
<reference evidence="1 2" key="1">
    <citation type="journal article" date="2020" name="bioRxiv">
        <title>Sequence and annotation of 42 cannabis genomes reveals extensive copy number variation in cannabinoid synthesis and pathogen resistance genes.</title>
        <authorList>
            <person name="Mckernan K.J."/>
            <person name="Helbert Y."/>
            <person name="Kane L.T."/>
            <person name="Ebling H."/>
            <person name="Zhang L."/>
            <person name="Liu B."/>
            <person name="Eaton Z."/>
            <person name="Mclaughlin S."/>
            <person name="Kingan S."/>
            <person name="Baybayan P."/>
            <person name="Concepcion G."/>
            <person name="Jordan M."/>
            <person name="Riva A."/>
            <person name="Barbazuk W."/>
            <person name="Harkins T."/>
        </authorList>
    </citation>
    <scope>NUCLEOTIDE SEQUENCE [LARGE SCALE GENOMIC DNA]</scope>
    <source>
        <strain evidence="2">cv. Jamaican Lion 4</strain>
        <tissue evidence="1">Leaf</tissue>
    </source>
</reference>
<evidence type="ECO:0000313" key="2">
    <source>
        <dbReference type="Proteomes" id="UP000525078"/>
    </source>
</evidence>
<name>A0A7J6HFY5_CANSA</name>
<gene>
    <name evidence="1" type="ORF">F8388_005818</name>
</gene>
<evidence type="ECO:0008006" key="3">
    <source>
        <dbReference type="Google" id="ProtNLM"/>
    </source>
</evidence>
<dbReference type="GO" id="GO:0042300">
    <property type="term" value="F:beta-amyrin synthase activity"/>
    <property type="evidence" value="ECO:0007669"/>
    <property type="project" value="TreeGrafter"/>
</dbReference>
<dbReference type="InterPro" id="IPR018333">
    <property type="entry name" value="Squalene_cyclase"/>
</dbReference>
<organism evidence="1 2">
    <name type="scientific">Cannabis sativa</name>
    <name type="common">Hemp</name>
    <name type="synonym">Marijuana</name>
    <dbReference type="NCBI Taxonomy" id="3483"/>
    <lineage>
        <taxon>Eukaryota</taxon>
        <taxon>Viridiplantae</taxon>
        <taxon>Streptophyta</taxon>
        <taxon>Embryophyta</taxon>
        <taxon>Tracheophyta</taxon>
        <taxon>Spermatophyta</taxon>
        <taxon>Magnoliopsida</taxon>
        <taxon>eudicotyledons</taxon>
        <taxon>Gunneridae</taxon>
        <taxon>Pentapetalae</taxon>
        <taxon>rosids</taxon>
        <taxon>fabids</taxon>
        <taxon>Rosales</taxon>
        <taxon>Cannabaceae</taxon>
        <taxon>Cannabis</taxon>
    </lineage>
</organism>
<sequence length="69" mass="7854">MWKIKYGSGAGEAYLFSTNNFLGRQTFEFDPKAGSPEERAQIGEARLNFYANRHKVKPSSDLICRLQVL</sequence>
<accession>A0A7J6HFY5</accession>
<dbReference type="GO" id="GO:0016104">
    <property type="term" value="P:triterpenoid biosynthetic process"/>
    <property type="evidence" value="ECO:0007669"/>
    <property type="project" value="InterPro"/>
</dbReference>
<protein>
    <recommendedName>
        <fullName evidence="3">Beta-amyrin synthase</fullName>
    </recommendedName>
</protein>
<dbReference type="PANTHER" id="PTHR11764:SF58">
    <property type="entry name" value="BETA-AMYRIN SYNTHASE-RELATED"/>
    <property type="match status" value="1"/>
</dbReference>
<dbReference type="Proteomes" id="UP000525078">
    <property type="component" value="Unassembled WGS sequence"/>
</dbReference>
<proteinExistence type="predicted"/>
<dbReference type="PANTHER" id="PTHR11764">
    <property type="entry name" value="TERPENE CYCLASE/MUTASE FAMILY MEMBER"/>
    <property type="match status" value="1"/>
</dbReference>